<proteinExistence type="predicted"/>
<name>A0ACB5SS15_AMBMO</name>
<evidence type="ECO:0000313" key="2">
    <source>
        <dbReference type="Proteomes" id="UP001165064"/>
    </source>
</evidence>
<dbReference type="EMBL" id="BSXS01000167">
    <property type="protein sequence ID" value="GME71200.1"/>
    <property type="molecule type" value="Genomic_DNA"/>
</dbReference>
<protein>
    <submittedName>
        <fullName evidence="1">Unnamed protein product</fullName>
    </submittedName>
</protein>
<dbReference type="Proteomes" id="UP001165064">
    <property type="component" value="Unassembled WGS sequence"/>
</dbReference>
<sequence>MTDSSSSEIIKEIWGYTPSYGANLCLLILWCMVGIVQLILALPTLQFFFGISMLLGCGLEIIGYRSRVAAHSDLGSLLNYMLNYLCLMVAPVCLMAAIYSAFGNVIEAYSKDYSVLKPINYRRIFILLDFLSFCIQIGGSITSASDDTSTAEAGGHVLLGGLLLQVITMFIFMALQATFFIRVSKAKHSGHDAYLDPRYESVRNSRYFKFTVVAMFVSTVLIFVRSIYRVFLETNDDSGAAMKKEAFFLGMDGFMCCIAVALITVFYPGISFRKMRKLRKSSSYSEVEKTNTDAQGNIYAPPNNTPEFNGPTRVII</sequence>
<accession>A0ACB5SS15</accession>
<organism evidence="1 2">
    <name type="scientific">Ambrosiozyma monospora</name>
    <name type="common">Yeast</name>
    <name type="synonym">Endomycopsis monosporus</name>
    <dbReference type="NCBI Taxonomy" id="43982"/>
    <lineage>
        <taxon>Eukaryota</taxon>
        <taxon>Fungi</taxon>
        <taxon>Dikarya</taxon>
        <taxon>Ascomycota</taxon>
        <taxon>Saccharomycotina</taxon>
        <taxon>Pichiomycetes</taxon>
        <taxon>Pichiales</taxon>
        <taxon>Pichiaceae</taxon>
        <taxon>Ambrosiozyma</taxon>
    </lineage>
</organism>
<reference evidence="1" key="1">
    <citation type="submission" date="2023-04" db="EMBL/GenBank/DDBJ databases">
        <title>Ambrosiozyma monospora NBRC 10751.</title>
        <authorList>
            <person name="Ichikawa N."/>
            <person name="Sato H."/>
            <person name="Tonouchi N."/>
        </authorList>
    </citation>
    <scope>NUCLEOTIDE SEQUENCE</scope>
    <source>
        <strain evidence="1">NBRC 10751</strain>
    </source>
</reference>
<gene>
    <name evidence="1" type="ORF">Amon02_000049600</name>
</gene>
<keyword evidence="2" id="KW-1185">Reference proteome</keyword>
<evidence type="ECO:0000313" key="1">
    <source>
        <dbReference type="EMBL" id="GME71200.1"/>
    </source>
</evidence>
<comment type="caution">
    <text evidence="1">The sequence shown here is derived from an EMBL/GenBank/DDBJ whole genome shotgun (WGS) entry which is preliminary data.</text>
</comment>